<comment type="subcellular location">
    <subcellularLocation>
        <location evidence="1">Cytoplasm</location>
    </subcellularLocation>
</comment>
<comment type="function">
    <text evidence="4">Required for resistance to DNA-damaging agents.</text>
</comment>
<evidence type="ECO:0000313" key="6">
    <source>
        <dbReference type="EMBL" id="PSJ15709.1"/>
    </source>
</evidence>
<dbReference type="PRINTS" id="PR01438">
    <property type="entry name" value="UNVRSLSTRESS"/>
</dbReference>
<proteinExistence type="inferred from homology"/>
<dbReference type="Pfam" id="PF00582">
    <property type="entry name" value="Usp"/>
    <property type="match status" value="1"/>
</dbReference>
<dbReference type="InterPro" id="IPR006016">
    <property type="entry name" value="UspA"/>
</dbReference>
<dbReference type="RefSeq" id="WP_172592517.1">
    <property type="nucleotide sequence ID" value="NZ_PXXU01000229.1"/>
</dbReference>
<evidence type="ECO:0000256" key="1">
    <source>
        <dbReference type="ARBA" id="ARBA00004496"/>
    </source>
</evidence>
<dbReference type="EMBL" id="PXXU01000229">
    <property type="protein sequence ID" value="PSJ15709.1"/>
    <property type="molecule type" value="Genomic_DNA"/>
</dbReference>
<comment type="similarity">
    <text evidence="2">Belongs to the universal stress protein A family.</text>
</comment>
<reference evidence="6 7" key="1">
    <citation type="submission" date="2018-03" db="EMBL/GenBank/DDBJ databases">
        <title>Draft genome of Nitrosomonas supralitoralis APG5.</title>
        <authorList>
            <person name="Urakawa H."/>
            <person name="Lopez J.V."/>
        </authorList>
    </citation>
    <scope>NUCLEOTIDE SEQUENCE [LARGE SCALE GENOMIC DNA]</scope>
    <source>
        <strain evidence="6 7">APG5</strain>
    </source>
</reference>
<dbReference type="InterPro" id="IPR006015">
    <property type="entry name" value="Universal_stress_UspA"/>
</dbReference>
<keyword evidence="7" id="KW-1185">Reference proteome</keyword>
<dbReference type="GO" id="GO:0005737">
    <property type="term" value="C:cytoplasm"/>
    <property type="evidence" value="ECO:0007669"/>
    <property type="project" value="UniProtKB-SubCell"/>
</dbReference>
<accession>A0A2P7NQI3</accession>
<comment type="caution">
    <text evidence="6">The sequence shown here is derived from an EMBL/GenBank/DDBJ whole genome shotgun (WGS) entry which is preliminary data.</text>
</comment>
<organism evidence="6 7">
    <name type="scientific">Nitrosomonas supralitoralis</name>
    <dbReference type="NCBI Taxonomy" id="2116706"/>
    <lineage>
        <taxon>Bacteria</taxon>
        <taxon>Pseudomonadati</taxon>
        <taxon>Pseudomonadota</taxon>
        <taxon>Betaproteobacteria</taxon>
        <taxon>Nitrosomonadales</taxon>
        <taxon>Nitrosomonadaceae</taxon>
        <taxon>Nitrosomonas</taxon>
    </lineage>
</organism>
<evidence type="ECO:0000313" key="7">
    <source>
        <dbReference type="Proteomes" id="UP000241912"/>
    </source>
</evidence>
<dbReference type="PANTHER" id="PTHR47892:SF1">
    <property type="entry name" value="UNIVERSAL STRESS PROTEIN E"/>
    <property type="match status" value="1"/>
</dbReference>
<dbReference type="Proteomes" id="UP000241912">
    <property type="component" value="Unassembled WGS sequence"/>
</dbReference>
<dbReference type="AlphaFoldDB" id="A0A2P7NQI3"/>
<feature type="non-terminal residue" evidence="6">
    <location>
        <position position="82"/>
    </location>
</feature>
<protein>
    <submittedName>
        <fullName evidence="6">Universal stress protein, UspA</fullName>
    </submittedName>
</protein>
<dbReference type="SUPFAM" id="SSF52402">
    <property type="entry name" value="Adenine nucleotide alpha hydrolases-like"/>
    <property type="match status" value="1"/>
</dbReference>
<evidence type="ECO:0000256" key="2">
    <source>
        <dbReference type="ARBA" id="ARBA00008791"/>
    </source>
</evidence>
<keyword evidence="3" id="KW-0963">Cytoplasm</keyword>
<evidence type="ECO:0000256" key="4">
    <source>
        <dbReference type="ARBA" id="ARBA00037131"/>
    </source>
</evidence>
<dbReference type="PANTHER" id="PTHR47892">
    <property type="entry name" value="UNIVERSAL STRESS PROTEIN E"/>
    <property type="match status" value="1"/>
</dbReference>
<feature type="domain" description="UspA" evidence="5">
    <location>
        <begin position="10"/>
        <end position="73"/>
    </location>
</feature>
<sequence>MDKSGRNALEYLKPQTHLLKGSPREVIPALSKEIKTDLVVMGTVARTGISGFFMGNTAETILNQLDCLVLAVKPIGFKTPVI</sequence>
<evidence type="ECO:0000259" key="5">
    <source>
        <dbReference type="Pfam" id="PF00582"/>
    </source>
</evidence>
<name>A0A2P7NQI3_9PROT</name>
<dbReference type="Gene3D" id="3.40.50.12370">
    <property type="match status" value="1"/>
</dbReference>
<evidence type="ECO:0000256" key="3">
    <source>
        <dbReference type="ARBA" id="ARBA00022490"/>
    </source>
</evidence>
<gene>
    <name evidence="6" type="ORF">C7H79_17515</name>
</gene>